<dbReference type="EMBL" id="JANJQO010000421">
    <property type="protein sequence ID" value="KAJ2977958.1"/>
    <property type="molecule type" value="Genomic_DNA"/>
</dbReference>
<name>A0ACC1NHY2_9HYPO</name>
<reference evidence="1" key="1">
    <citation type="submission" date="2022-08" db="EMBL/GenBank/DDBJ databases">
        <title>Genome Sequence of Lecanicillium fungicola.</title>
        <authorList>
            <person name="Buettner E."/>
        </authorList>
    </citation>
    <scope>NUCLEOTIDE SEQUENCE</scope>
    <source>
        <strain evidence="1">Babe33</strain>
    </source>
</reference>
<organism evidence="1 2">
    <name type="scientific">Zarea fungicola</name>
    <dbReference type="NCBI Taxonomy" id="93591"/>
    <lineage>
        <taxon>Eukaryota</taxon>
        <taxon>Fungi</taxon>
        <taxon>Dikarya</taxon>
        <taxon>Ascomycota</taxon>
        <taxon>Pezizomycotina</taxon>
        <taxon>Sordariomycetes</taxon>
        <taxon>Hypocreomycetidae</taxon>
        <taxon>Hypocreales</taxon>
        <taxon>Cordycipitaceae</taxon>
        <taxon>Zarea</taxon>
    </lineage>
</organism>
<evidence type="ECO:0000313" key="1">
    <source>
        <dbReference type="EMBL" id="KAJ2977958.1"/>
    </source>
</evidence>
<sequence length="255" mass="28160">MAKFRLAVLECDVPFPGVDTLRGSYGDMFGALLTKGMKGLPRPDSEVEVVVTKWDVVMAHVYPVFEDFDGLMLSGSKHTAFDNEPWILALIDYLSDFFKNSQKPVIGICFGHQIIARTLGGRVAVNPGGWENSVTEIQLSEAGRRFFGLPTISMHQTHRDAVMTLPPGVDSIGGSVACGVHGMYKPGRILSFQGHPEFDEETMTIILKGRHRDGYFSESMYMDGMSRVNWAHAGDMLATKMCSFFLDASRALGQK</sequence>
<accession>A0ACC1NHY2</accession>
<comment type="caution">
    <text evidence="1">The sequence shown here is derived from an EMBL/GenBank/DDBJ whole genome shotgun (WGS) entry which is preliminary data.</text>
</comment>
<keyword evidence="2" id="KW-1185">Reference proteome</keyword>
<proteinExistence type="predicted"/>
<dbReference type="Proteomes" id="UP001143910">
    <property type="component" value="Unassembled WGS sequence"/>
</dbReference>
<gene>
    <name evidence="1" type="ORF">NQ176_g4081</name>
</gene>
<evidence type="ECO:0000313" key="2">
    <source>
        <dbReference type="Proteomes" id="UP001143910"/>
    </source>
</evidence>
<protein>
    <submittedName>
        <fullName evidence="1">Uncharacterized protein</fullName>
    </submittedName>
</protein>